<proteinExistence type="predicted"/>
<dbReference type="EMBL" id="MGKU01000019">
    <property type="protein sequence ID" value="OGN32438.1"/>
    <property type="molecule type" value="Genomic_DNA"/>
</dbReference>
<dbReference type="AlphaFoldDB" id="A0A1F8H5Y3"/>
<accession>A0A1F8H5Y3</accession>
<reference evidence="1 2" key="1">
    <citation type="journal article" date="2016" name="Nat. Commun.">
        <title>Thousands of microbial genomes shed light on interconnected biogeochemical processes in an aquifer system.</title>
        <authorList>
            <person name="Anantharaman K."/>
            <person name="Brown C.T."/>
            <person name="Hug L.A."/>
            <person name="Sharon I."/>
            <person name="Castelle C.J."/>
            <person name="Probst A.J."/>
            <person name="Thomas B.C."/>
            <person name="Singh A."/>
            <person name="Wilkins M.J."/>
            <person name="Karaoz U."/>
            <person name="Brodie E.L."/>
            <person name="Williams K.H."/>
            <person name="Hubbard S.S."/>
            <person name="Banfield J.F."/>
        </authorList>
    </citation>
    <scope>NUCLEOTIDE SEQUENCE [LARGE SCALE GENOMIC DNA]</scope>
</reference>
<dbReference type="Proteomes" id="UP000177494">
    <property type="component" value="Unassembled WGS sequence"/>
</dbReference>
<protein>
    <submittedName>
        <fullName evidence="1">Uncharacterized protein</fullName>
    </submittedName>
</protein>
<gene>
    <name evidence="1" type="ORF">A3I32_00910</name>
</gene>
<evidence type="ECO:0000313" key="2">
    <source>
        <dbReference type="Proteomes" id="UP000177494"/>
    </source>
</evidence>
<dbReference type="Gene3D" id="1.10.10.10">
    <property type="entry name" value="Winged helix-like DNA-binding domain superfamily/Winged helix DNA-binding domain"/>
    <property type="match status" value="1"/>
</dbReference>
<organism evidence="1 2">
    <name type="scientific">Candidatus Yanofskybacteria bacterium RIFCSPLOWO2_02_FULL_45_10</name>
    <dbReference type="NCBI Taxonomy" id="1802706"/>
    <lineage>
        <taxon>Bacteria</taxon>
        <taxon>Candidatus Yanofskyibacteriota</taxon>
    </lineage>
</organism>
<evidence type="ECO:0000313" key="1">
    <source>
        <dbReference type="EMBL" id="OGN32438.1"/>
    </source>
</evidence>
<name>A0A1F8H5Y3_9BACT</name>
<sequence length="203" mass="23684">MENQFKECLFSLFNLLWPLNREEWRRRLFFKVERWLDIFLVFYRSRDASGRSLLLQATAELIELLEGLSLSGQVSAVRVLDAEKRLLVFQSHLLRARAFKRPVQIKETTPPVIEGGQTAAIRLEKNLPRQQLRGNREGGASLRERILDIIGRFDGGCERRELVRLLRHQFSPRTVYRYLESLDEEGVLQKSGDGMSVRYDIGH</sequence>
<dbReference type="InterPro" id="IPR036388">
    <property type="entry name" value="WH-like_DNA-bd_sf"/>
</dbReference>
<comment type="caution">
    <text evidence="1">The sequence shown here is derived from an EMBL/GenBank/DDBJ whole genome shotgun (WGS) entry which is preliminary data.</text>
</comment>